<dbReference type="Pfam" id="PF13537">
    <property type="entry name" value="GATase_7"/>
    <property type="match status" value="1"/>
</dbReference>
<dbReference type="Proteomes" id="UP000245884">
    <property type="component" value="Unassembled WGS sequence"/>
</dbReference>
<keyword evidence="8" id="KW-1185">Reference proteome</keyword>
<dbReference type="PANTHER" id="PTHR45937:SF1">
    <property type="entry name" value="ASPARAGINE SYNTHETASE DOMAIN-CONTAINING PROTEIN 1"/>
    <property type="match status" value="1"/>
</dbReference>
<keyword evidence="3" id="KW-0315">Glutamine amidotransferase</keyword>
<dbReference type="InterPro" id="IPR029055">
    <property type="entry name" value="Ntn_hydrolases_N"/>
</dbReference>
<keyword evidence="1" id="KW-0028">Amino-acid biosynthesis</keyword>
<dbReference type="Pfam" id="PF00733">
    <property type="entry name" value="Asn_synthase"/>
    <property type="match status" value="2"/>
</dbReference>
<dbReference type="InterPro" id="IPR017932">
    <property type="entry name" value="GATase_2_dom"/>
</dbReference>
<dbReference type="SUPFAM" id="SSF52402">
    <property type="entry name" value="Adenine nucleotide alpha hydrolases-like"/>
    <property type="match status" value="1"/>
</dbReference>
<dbReference type="Gene3D" id="3.60.20.10">
    <property type="entry name" value="Glutamine Phosphoribosylpyrophosphate, subunit 1, domain 1"/>
    <property type="match status" value="1"/>
</dbReference>
<dbReference type="GO" id="GO:0004066">
    <property type="term" value="F:asparagine synthase (glutamine-hydrolyzing) activity"/>
    <property type="evidence" value="ECO:0007669"/>
    <property type="project" value="InterPro"/>
</dbReference>
<evidence type="ECO:0000256" key="2">
    <source>
        <dbReference type="ARBA" id="ARBA00022888"/>
    </source>
</evidence>
<dbReference type="InterPro" id="IPR014729">
    <property type="entry name" value="Rossmann-like_a/b/a_fold"/>
</dbReference>
<feature type="domain" description="Asparagine synthetase" evidence="5">
    <location>
        <begin position="287"/>
        <end position="447"/>
    </location>
</feature>
<organism evidence="7 8">
    <name type="scientific">Jaminaea rosea</name>
    <dbReference type="NCBI Taxonomy" id="1569628"/>
    <lineage>
        <taxon>Eukaryota</taxon>
        <taxon>Fungi</taxon>
        <taxon>Dikarya</taxon>
        <taxon>Basidiomycota</taxon>
        <taxon>Ustilaginomycotina</taxon>
        <taxon>Exobasidiomycetes</taxon>
        <taxon>Microstromatales</taxon>
        <taxon>Microstromatales incertae sedis</taxon>
        <taxon>Jaminaea</taxon>
    </lineage>
</organism>
<dbReference type="SUPFAM" id="SSF56235">
    <property type="entry name" value="N-terminal nucleophile aminohydrolases (Ntn hydrolases)"/>
    <property type="match status" value="1"/>
</dbReference>
<evidence type="ECO:0000313" key="7">
    <source>
        <dbReference type="EMBL" id="PWN28712.1"/>
    </source>
</evidence>
<evidence type="ECO:0000256" key="4">
    <source>
        <dbReference type="SAM" id="MobiDB-lite"/>
    </source>
</evidence>
<feature type="region of interest" description="Disordered" evidence="4">
    <location>
        <begin position="333"/>
        <end position="352"/>
    </location>
</feature>
<dbReference type="RefSeq" id="XP_025363324.1">
    <property type="nucleotide sequence ID" value="XM_025507514.1"/>
</dbReference>
<accession>A0A316UTW8</accession>
<keyword evidence="2" id="KW-0061">Asparagine biosynthesis</keyword>
<reference evidence="7 8" key="1">
    <citation type="journal article" date="2018" name="Mol. Biol. Evol.">
        <title>Broad Genomic Sampling Reveals a Smut Pathogenic Ancestry of the Fungal Clade Ustilaginomycotina.</title>
        <authorList>
            <person name="Kijpornyongpan T."/>
            <person name="Mondo S.J."/>
            <person name="Barry K."/>
            <person name="Sandor L."/>
            <person name="Lee J."/>
            <person name="Lipzen A."/>
            <person name="Pangilinan J."/>
            <person name="LaButti K."/>
            <person name="Hainaut M."/>
            <person name="Henrissat B."/>
            <person name="Grigoriev I.V."/>
            <person name="Spatafora J.W."/>
            <person name="Aime M.C."/>
        </authorList>
    </citation>
    <scope>NUCLEOTIDE SEQUENCE [LARGE SCALE GENOMIC DNA]</scope>
    <source>
        <strain evidence="7 8">MCA 5214</strain>
    </source>
</reference>
<dbReference type="InterPro" id="IPR001962">
    <property type="entry name" value="Asn_synthase"/>
</dbReference>
<evidence type="ECO:0000313" key="8">
    <source>
        <dbReference type="Proteomes" id="UP000245884"/>
    </source>
</evidence>
<dbReference type="Gene3D" id="3.40.50.620">
    <property type="entry name" value="HUPs"/>
    <property type="match status" value="1"/>
</dbReference>
<name>A0A316UTW8_9BASI</name>
<dbReference type="GeneID" id="37029337"/>
<feature type="domain" description="Asparagine synthetase" evidence="5">
    <location>
        <begin position="450"/>
        <end position="537"/>
    </location>
</feature>
<dbReference type="CDD" id="cd01991">
    <property type="entry name" value="Asn_synthase_B_C"/>
    <property type="match status" value="1"/>
</dbReference>
<evidence type="ECO:0000259" key="6">
    <source>
        <dbReference type="Pfam" id="PF13537"/>
    </source>
</evidence>
<feature type="compositionally biased region" description="Low complexity" evidence="4">
    <location>
        <begin position="333"/>
        <end position="348"/>
    </location>
</feature>
<dbReference type="EMBL" id="KZ819664">
    <property type="protein sequence ID" value="PWN28712.1"/>
    <property type="molecule type" value="Genomic_DNA"/>
</dbReference>
<dbReference type="GO" id="GO:0006529">
    <property type="term" value="P:asparagine biosynthetic process"/>
    <property type="evidence" value="ECO:0007669"/>
    <property type="project" value="UniProtKB-KW"/>
</dbReference>
<dbReference type="OrthoDB" id="10252281at2759"/>
<evidence type="ECO:0000256" key="3">
    <source>
        <dbReference type="ARBA" id="ARBA00022962"/>
    </source>
</evidence>
<proteinExistence type="predicted"/>
<gene>
    <name evidence="7" type="ORF">BDZ90DRAFT_245491</name>
</gene>
<dbReference type="AlphaFoldDB" id="A0A316UTW8"/>
<sequence length="558" mass="60919">MTLLIIATTIKKLPLTACPTTPPTPLTPSSREATEMEMEMATVTATTIVEWPRENHRPTVMGLLDPRAEDEERGELAMIFRVALSMAAICGSLSLRLTASVLSLRGDDLTSQPFVSPDERYLFAWNGQVYSINEGENDGRILFDWFCDAAHEKGVEAALQEVFASSALQDAEWAMVLVDTHTGSVYFGRDALGRRSLLVSQKDGELVLASVASPEAIDVSLAFKELGHLTTLMPRNAERLLLCPTDTFADPTDSERQAALDSIQAALLESVRRRVTTVQGVTAQEKAPPIAILFSGGLDCTILAYLAHQVVPESQGIDLINVAFENPRVLAAGKKAGSNSSSPSASSSFDTPDRLLSRRSLAQLQSLAPDRLWNLVEIDVHYSSYLAHKPTILSIMHPSESVMDLSLASVLYFASKGSEHSIGPRVYISGLGADELFGGYSRHRGAFASGGWARAVDELQMDLDRLPTRNLGRDDRAVSSHGREARYPFLAAPVLQLAARLPVRVKAEWGRGEGVGDKLLLRMLARERLGLGEVGREKKRAMQFGARSAKMERGRHSR</sequence>
<protein>
    <recommendedName>
        <fullName evidence="9">Glutamine amidotransferase type-2 domain-containing protein</fullName>
    </recommendedName>
</protein>
<evidence type="ECO:0008006" key="9">
    <source>
        <dbReference type="Google" id="ProtNLM"/>
    </source>
</evidence>
<evidence type="ECO:0000256" key="1">
    <source>
        <dbReference type="ARBA" id="ARBA00022605"/>
    </source>
</evidence>
<feature type="domain" description="Glutamine amidotransferase type-2" evidence="6">
    <location>
        <begin position="108"/>
        <end position="211"/>
    </location>
</feature>
<evidence type="ECO:0000259" key="5">
    <source>
        <dbReference type="Pfam" id="PF00733"/>
    </source>
</evidence>
<dbReference type="PANTHER" id="PTHR45937">
    <property type="entry name" value="ASPARAGINE SYNTHETASE DOMAIN-CONTAINING PROTEIN 1"/>
    <property type="match status" value="1"/>
</dbReference>
<dbReference type="STRING" id="1569628.A0A316UTW8"/>
<dbReference type="InterPro" id="IPR051857">
    <property type="entry name" value="Asn_synthetase_domain"/>
</dbReference>